<keyword evidence="2" id="KW-1185">Reference proteome</keyword>
<evidence type="ECO:0000313" key="2">
    <source>
        <dbReference type="Proteomes" id="UP000784294"/>
    </source>
</evidence>
<evidence type="ECO:0000313" key="1">
    <source>
        <dbReference type="EMBL" id="VEL41062.1"/>
    </source>
</evidence>
<dbReference type="AlphaFoldDB" id="A0A3S5BUU3"/>
<accession>A0A3S5BUU3</accession>
<gene>
    <name evidence="1" type="ORF">PXEA_LOCUS34502</name>
</gene>
<dbReference type="Proteomes" id="UP000784294">
    <property type="component" value="Unassembled WGS sequence"/>
</dbReference>
<sequence>MTECLNRASSENLTSFSSTYSKADCDLHLRALIERVCTLISMIATCMEHGEFDFDGTPEIKVLGAQRCDSD</sequence>
<proteinExistence type="predicted"/>
<name>A0A3S5BUU3_9PLAT</name>
<protein>
    <submittedName>
        <fullName evidence="1">Uncharacterized protein</fullName>
    </submittedName>
</protein>
<reference evidence="1" key="1">
    <citation type="submission" date="2018-11" db="EMBL/GenBank/DDBJ databases">
        <authorList>
            <consortium name="Pathogen Informatics"/>
        </authorList>
    </citation>
    <scope>NUCLEOTIDE SEQUENCE</scope>
</reference>
<organism evidence="1 2">
    <name type="scientific">Protopolystoma xenopodis</name>
    <dbReference type="NCBI Taxonomy" id="117903"/>
    <lineage>
        <taxon>Eukaryota</taxon>
        <taxon>Metazoa</taxon>
        <taxon>Spiralia</taxon>
        <taxon>Lophotrochozoa</taxon>
        <taxon>Platyhelminthes</taxon>
        <taxon>Monogenea</taxon>
        <taxon>Polyopisthocotylea</taxon>
        <taxon>Polystomatidea</taxon>
        <taxon>Polystomatidae</taxon>
        <taxon>Protopolystoma</taxon>
    </lineage>
</organism>
<comment type="caution">
    <text evidence="1">The sequence shown here is derived from an EMBL/GenBank/DDBJ whole genome shotgun (WGS) entry which is preliminary data.</text>
</comment>
<dbReference type="EMBL" id="CAAALY010267699">
    <property type="protein sequence ID" value="VEL41062.1"/>
    <property type="molecule type" value="Genomic_DNA"/>
</dbReference>